<dbReference type="KEGG" id="gai:IMCC3135_31225"/>
<dbReference type="OrthoDB" id="5769598at2"/>
<feature type="domain" description="BACON" evidence="2">
    <location>
        <begin position="1037"/>
        <end position="1131"/>
    </location>
</feature>
<dbReference type="GO" id="GO:0016020">
    <property type="term" value="C:membrane"/>
    <property type="evidence" value="ECO:0007669"/>
    <property type="project" value="InterPro"/>
</dbReference>
<feature type="domain" description="BACON" evidence="2">
    <location>
        <begin position="712"/>
        <end position="805"/>
    </location>
</feature>
<dbReference type="AlphaFoldDB" id="A0A2Z2NYB1"/>
<dbReference type="PROSITE" id="PS51257">
    <property type="entry name" value="PROKAR_LIPOPROTEIN"/>
    <property type="match status" value="1"/>
</dbReference>
<evidence type="ECO:0000259" key="2">
    <source>
        <dbReference type="Pfam" id="PF19190"/>
    </source>
</evidence>
<feature type="domain" description="BACON" evidence="2">
    <location>
        <begin position="814"/>
        <end position="907"/>
    </location>
</feature>
<feature type="domain" description="BACON" evidence="2">
    <location>
        <begin position="610"/>
        <end position="703"/>
    </location>
</feature>
<dbReference type="InterPro" id="IPR015919">
    <property type="entry name" value="Cadherin-like_sf"/>
</dbReference>
<organism evidence="3 4">
    <name type="scientific">Granulosicoccus antarcticus IMCC3135</name>
    <dbReference type="NCBI Taxonomy" id="1192854"/>
    <lineage>
        <taxon>Bacteria</taxon>
        <taxon>Pseudomonadati</taxon>
        <taxon>Pseudomonadota</taxon>
        <taxon>Gammaproteobacteria</taxon>
        <taxon>Chromatiales</taxon>
        <taxon>Granulosicoccaceae</taxon>
        <taxon>Granulosicoccus</taxon>
    </lineage>
</organism>
<protein>
    <recommendedName>
        <fullName evidence="2">BACON domain-containing protein</fullName>
    </recommendedName>
</protein>
<dbReference type="EMBL" id="CP018632">
    <property type="protein sequence ID" value="ASJ76293.1"/>
    <property type="molecule type" value="Genomic_DNA"/>
</dbReference>
<dbReference type="Proteomes" id="UP000250079">
    <property type="component" value="Chromosome"/>
</dbReference>
<dbReference type="Gene3D" id="2.60.40.10">
    <property type="entry name" value="Immunoglobulins"/>
    <property type="match status" value="7"/>
</dbReference>
<feature type="signal peptide" evidence="1">
    <location>
        <begin position="1"/>
        <end position="24"/>
    </location>
</feature>
<dbReference type="GO" id="GO:0005509">
    <property type="term" value="F:calcium ion binding"/>
    <property type="evidence" value="ECO:0007669"/>
    <property type="project" value="InterPro"/>
</dbReference>
<dbReference type="RefSeq" id="WP_088921089.1">
    <property type="nucleotide sequence ID" value="NZ_CP018632.1"/>
</dbReference>
<evidence type="ECO:0000313" key="4">
    <source>
        <dbReference type="Proteomes" id="UP000250079"/>
    </source>
</evidence>
<dbReference type="Pfam" id="PF19190">
    <property type="entry name" value="BACON_2"/>
    <property type="match status" value="5"/>
</dbReference>
<dbReference type="Pfam" id="PF17963">
    <property type="entry name" value="Big_9"/>
    <property type="match status" value="1"/>
</dbReference>
<feature type="chain" id="PRO_5016324865" description="BACON domain-containing protein" evidence="1">
    <location>
        <begin position="25"/>
        <end position="1136"/>
    </location>
</feature>
<dbReference type="SUPFAM" id="SSF49313">
    <property type="entry name" value="Cadherin-like"/>
    <property type="match status" value="1"/>
</dbReference>
<dbReference type="CDD" id="cd11304">
    <property type="entry name" value="Cadherin_repeat"/>
    <property type="match status" value="1"/>
</dbReference>
<dbReference type="Pfam" id="PF05345">
    <property type="entry name" value="He_PIG"/>
    <property type="match status" value="2"/>
</dbReference>
<dbReference type="InterPro" id="IPR024361">
    <property type="entry name" value="BACON"/>
</dbReference>
<feature type="domain" description="BACON" evidence="2">
    <location>
        <begin position="917"/>
        <end position="1012"/>
    </location>
</feature>
<sequence length="1136" mass="117949">MKWTIQYRLLRVIAIFAFLTSCDSGNGPSTASFESSQVKLTPPATLTRAVDPEVLFAEVTLSYFFNSAPVTIPPTIASRTGNSDAWTVALDVPANTDFAIVVTWYDTMDANQRLDLTTVRKAVAASAANSQLTLEFDFLTFDSSEFNEDGDSFTNLDERNNGTDPFVFTGDTQEPLVDDLTLVRYEEDGEYPLLVSLAELGGLPIVETSWELRPHTDENSSECSLLAGFNIDGAKTSLDEACTTSEDCSVTIDEVIQDTQVDSDIEFLVAVPPLKAAVSLSYQLVATNNAQETAARLFNLCLIAINEAPVAVDDSFTAIAGIPLTITAGGGVDLLSNDTDDVDESNQTLSISTSPERAPARAASFDLRSDGGFTYLYNAGPEGVGSDGVSDSFVYSVTDGSFVSNATVTLNIVSDDQPPVLISSIPAQSVVVGMGLAFDLSRFFEDPEGSELSFNTAAGTLPPSGGVIVTELGILSGAARPGDEGTYSVEVEARDLESLVTGILDLEVRENQRPIAGSIEDVGPVESGVLISVNVSESFSDPEGAALRFTLTSSPESALQINPVTGLITGRLANAGVYSLTVSATDGITESVSSSFTVTQNAPVVAILGAISPNSLSLNADVNQSDSSSVSFSNVGNALLNYSVTSDQSWIAATPSSGSVAVNGNESVQITAQCGEIEDTRTGTLSIGGDGGTRTVSVSIVCSQEAVPILSEIDPSSLSLSADVNQSDASSVSFSNDGNAVLNYSVTSNQPWITTEPASGSVAVNGNESVQITAQCGEIEDTRTGTLTIGGNGGTQTVAVSIVCSQEPVAILSEIDPASLVLSADVNQSDVSSVSFSNDGNAVLNYSVTSDQAWLTAEPASGSVAVNGNESLEVAAQCSEGEDTRKGTLTIGGNGGTRTVSVSIVCSPEPEAILRGVDPEALNLSAFVNVSPTSATSSFSFSNGGNAVLSYSVTSDQSWLSVKPVSGNVAVDGFQNIEVTGQCGQDEETRTGALFVDSNGGTQTVPVSIACTQGPEAILSEIDPYPESEIDSGPLELSAYHGNQGDFVGESEAIDSASISFRNDGNAVLNFSVSSSSFWLTATPVSGDVAADGSQSVEVTAQCGDIQEELVGTLSIDSNGGMRTLSVSLYCYSVIF</sequence>
<dbReference type="InterPro" id="IPR013783">
    <property type="entry name" value="Ig-like_fold"/>
</dbReference>
<keyword evidence="1" id="KW-0732">Signal</keyword>
<accession>A0A2Z2NYB1</accession>
<proteinExistence type="predicted"/>
<reference evidence="3 4" key="1">
    <citation type="submission" date="2016-12" db="EMBL/GenBank/DDBJ databases">
        <authorList>
            <person name="Song W.-J."/>
            <person name="Kurnit D.M."/>
        </authorList>
    </citation>
    <scope>NUCLEOTIDE SEQUENCE [LARGE SCALE GENOMIC DNA]</scope>
    <source>
        <strain evidence="3 4">IMCC3135</strain>
    </source>
</reference>
<gene>
    <name evidence="3" type="ORF">IMCC3135_31225</name>
</gene>
<evidence type="ECO:0000313" key="3">
    <source>
        <dbReference type="EMBL" id="ASJ76293.1"/>
    </source>
</evidence>
<keyword evidence="4" id="KW-1185">Reference proteome</keyword>
<evidence type="ECO:0000256" key="1">
    <source>
        <dbReference type="SAM" id="SignalP"/>
    </source>
</evidence>
<name>A0A2Z2NYB1_9GAMM</name>